<keyword evidence="3" id="KW-1185">Reference proteome</keyword>
<protein>
    <submittedName>
        <fullName evidence="2">Polysaccharide pyruvyl transferase family protein</fullName>
    </submittedName>
</protein>
<accession>A0ABT9D7H2</accession>
<evidence type="ECO:0000313" key="3">
    <source>
        <dbReference type="Proteomes" id="UP001232536"/>
    </source>
</evidence>
<feature type="domain" description="Polysaccharide pyruvyl transferase" evidence="1">
    <location>
        <begin position="14"/>
        <end position="293"/>
    </location>
</feature>
<dbReference type="GO" id="GO:0016740">
    <property type="term" value="F:transferase activity"/>
    <property type="evidence" value="ECO:0007669"/>
    <property type="project" value="UniProtKB-KW"/>
</dbReference>
<proteinExistence type="predicted"/>
<reference evidence="2 3" key="1">
    <citation type="submission" date="2023-07" db="EMBL/GenBank/DDBJ databases">
        <title>Description of novel actinomycetes strains, isolated from tidal flat sediment.</title>
        <authorList>
            <person name="Lu C."/>
        </authorList>
    </citation>
    <scope>NUCLEOTIDE SEQUENCE [LARGE SCALE GENOMIC DNA]</scope>
    <source>
        <strain evidence="2 3">SYSU T00b441</strain>
    </source>
</reference>
<keyword evidence="2" id="KW-0808">Transferase</keyword>
<name>A0ABT9D7H2_9CELL</name>
<evidence type="ECO:0000313" key="2">
    <source>
        <dbReference type="EMBL" id="MDO8106804.1"/>
    </source>
</evidence>
<sequence length="355" mass="37896">MRILVLWADDVSPNLGVRALGQGTAALVRQVWPEAEVSFQNFGRGPSPLPFREPRTLVREAVTHRYGLVRWLGGFDLILDTRSGDSFADIYGIKRLLTMSTVAELAARAGTPLVLAPQTIGPFGTKRGQLLGRRSLRTASVVMARDAESAEAAARAGRPVDVHTTDVVFALPAPPVARSHDVLLNVSGLLWNPGPHIDAERYRATVRAVADGLVAEGREVALLAHVLESPSADNDVPAATELGRELGLEVLLPTNLDEVRLMVGGAALVVGSRMHACLNALSMGTAAIPLAYSRKFAPLLDELGWPHTIDLRSSADPAEAVVALARTDLDRHVAKVRTTAGDLLRPALDALRSAS</sequence>
<dbReference type="Pfam" id="PF04230">
    <property type="entry name" value="PS_pyruv_trans"/>
    <property type="match status" value="1"/>
</dbReference>
<dbReference type="PANTHER" id="PTHR36836:SF1">
    <property type="entry name" value="COLANIC ACID BIOSYNTHESIS PROTEIN WCAK"/>
    <property type="match status" value="1"/>
</dbReference>
<comment type="caution">
    <text evidence="2">The sequence shown here is derived from an EMBL/GenBank/DDBJ whole genome shotgun (WGS) entry which is preliminary data.</text>
</comment>
<evidence type="ECO:0000259" key="1">
    <source>
        <dbReference type="Pfam" id="PF04230"/>
    </source>
</evidence>
<dbReference type="EMBL" id="JAUQYP010000001">
    <property type="protein sequence ID" value="MDO8106804.1"/>
    <property type="molecule type" value="Genomic_DNA"/>
</dbReference>
<dbReference type="RefSeq" id="WP_304600447.1">
    <property type="nucleotide sequence ID" value="NZ_JAUQYP010000001.1"/>
</dbReference>
<dbReference type="Proteomes" id="UP001232536">
    <property type="component" value="Unassembled WGS sequence"/>
</dbReference>
<gene>
    <name evidence="2" type="ORF">Q6348_06285</name>
</gene>
<dbReference type="PANTHER" id="PTHR36836">
    <property type="entry name" value="COLANIC ACID BIOSYNTHESIS PROTEIN WCAK"/>
    <property type="match status" value="1"/>
</dbReference>
<dbReference type="InterPro" id="IPR007345">
    <property type="entry name" value="Polysacch_pyruvyl_Trfase"/>
</dbReference>
<organism evidence="2 3">
    <name type="scientific">Actinotalea lenta</name>
    <dbReference type="NCBI Taxonomy" id="3064654"/>
    <lineage>
        <taxon>Bacteria</taxon>
        <taxon>Bacillati</taxon>
        <taxon>Actinomycetota</taxon>
        <taxon>Actinomycetes</taxon>
        <taxon>Micrococcales</taxon>
        <taxon>Cellulomonadaceae</taxon>
        <taxon>Actinotalea</taxon>
    </lineage>
</organism>